<dbReference type="HOGENOM" id="CLU_594992_0_0_1"/>
<dbReference type="InterPro" id="IPR023214">
    <property type="entry name" value="HAD_sf"/>
</dbReference>
<dbReference type="eggNOG" id="KOG2914">
    <property type="taxonomic scope" value="Eukaryota"/>
</dbReference>
<dbReference type="KEGG" id="cme:CYME_CMF057C"/>
<organism evidence="2 3">
    <name type="scientific">Cyanidioschyzon merolae (strain NIES-3377 / 10D)</name>
    <name type="common">Unicellular red alga</name>
    <dbReference type="NCBI Taxonomy" id="280699"/>
    <lineage>
        <taxon>Eukaryota</taxon>
        <taxon>Rhodophyta</taxon>
        <taxon>Bangiophyceae</taxon>
        <taxon>Cyanidiales</taxon>
        <taxon>Cyanidiaceae</taxon>
        <taxon>Cyanidioschyzon</taxon>
    </lineage>
</organism>
<dbReference type="InterPro" id="IPR041492">
    <property type="entry name" value="HAD_2"/>
</dbReference>
<dbReference type="EMBL" id="AP006488">
    <property type="protein sequence ID" value="BAM79438.1"/>
    <property type="molecule type" value="Genomic_DNA"/>
</dbReference>
<feature type="compositionally biased region" description="Acidic residues" evidence="1">
    <location>
        <begin position="145"/>
        <end position="166"/>
    </location>
</feature>
<dbReference type="Proteomes" id="UP000007014">
    <property type="component" value="Chromosome 6"/>
</dbReference>
<dbReference type="OrthoDB" id="40579at2759"/>
<feature type="region of interest" description="Disordered" evidence="1">
    <location>
        <begin position="90"/>
        <end position="166"/>
    </location>
</feature>
<proteinExistence type="predicted"/>
<gene>
    <name evidence="2" type="ORF">CYME_CMF057C</name>
</gene>
<sequence>MLDTKQRERSGQAFVFHTWACSVATREQVTASARRCRTLQLQSRRLGVASAPRQQLAPEARWGSHRCHLGFHKLSTRSARRLRVSASPLAPLQLRAATPAPENDPDASEAKTMPRRRASDSGSSSSSSSSPRARERRFRNRDSADEADGDDADLEVDEVDDDDDEELDAEQELLADITERYETWKSQAQRKSLSAMRGSEEVFFDAYDLNERFRPDYWQRLRVILQPEEAFANIFKLEGVLSANAHAIEYASWKQLAEELDKEPPDEDIVQQTYHLRPERIVQGVLRWTDSWREVLSIVYRQQEIYRERFLAEQHRPTRGLLRWLELLQRYDMPCAVYSRLDRVSVEKALTDMGVADFFKERITAESEVETAIQFLLVACVKMQRAPQKCVVYEDTPKGILAAHEVFSKAIGLVGLFPAFDLRLADLTVEDFDDLRVMNVRRLFADQEEPAPQFEYERRW</sequence>
<accession>M1VFT4</accession>
<dbReference type="Gramene" id="CMF057CT">
    <property type="protein sequence ID" value="CMF057CT"/>
    <property type="gene ID" value="CMF057C"/>
</dbReference>
<dbReference type="Gene3D" id="3.40.50.1000">
    <property type="entry name" value="HAD superfamily/HAD-like"/>
    <property type="match status" value="1"/>
</dbReference>
<name>M1VFT4_CYAM1</name>
<dbReference type="InterPro" id="IPR023198">
    <property type="entry name" value="PGP-like_dom2"/>
</dbReference>
<evidence type="ECO:0000256" key="1">
    <source>
        <dbReference type="SAM" id="MobiDB-lite"/>
    </source>
</evidence>
<dbReference type="InterPro" id="IPR036412">
    <property type="entry name" value="HAD-like_sf"/>
</dbReference>
<dbReference type="SUPFAM" id="SSF56784">
    <property type="entry name" value="HAD-like"/>
    <property type="match status" value="1"/>
</dbReference>
<dbReference type="OMA" id="VELEAWN"/>
<dbReference type="GeneID" id="16993074"/>
<dbReference type="AlphaFoldDB" id="M1VFT4"/>
<keyword evidence="3" id="KW-1185">Reference proteome</keyword>
<reference evidence="2 3" key="1">
    <citation type="journal article" date="2004" name="Nature">
        <title>Genome sequence of the ultrasmall unicellular red alga Cyanidioschyzon merolae 10D.</title>
        <authorList>
            <person name="Matsuzaki M."/>
            <person name="Misumi O."/>
            <person name="Shin-i T."/>
            <person name="Maruyama S."/>
            <person name="Takahara M."/>
            <person name="Miyagishima S."/>
            <person name="Mori T."/>
            <person name="Nishida K."/>
            <person name="Yagisawa F."/>
            <person name="Nishida K."/>
            <person name="Yoshida Y."/>
            <person name="Nishimura Y."/>
            <person name="Nakao S."/>
            <person name="Kobayashi T."/>
            <person name="Momoyama Y."/>
            <person name="Higashiyama T."/>
            <person name="Minoda A."/>
            <person name="Sano M."/>
            <person name="Nomoto H."/>
            <person name="Oishi K."/>
            <person name="Hayashi H."/>
            <person name="Ohta F."/>
            <person name="Nishizaka S."/>
            <person name="Haga S."/>
            <person name="Miura S."/>
            <person name="Morishita T."/>
            <person name="Kabeya Y."/>
            <person name="Terasawa K."/>
            <person name="Suzuki Y."/>
            <person name="Ishii Y."/>
            <person name="Asakawa S."/>
            <person name="Takano H."/>
            <person name="Ohta N."/>
            <person name="Kuroiwa H."/>
            <person name="Tanaka K."/>
            <person name="Shimizu N."/>
            <person name="Sugano S."/>
            <person name="Sato N."/>
            <person name="Nozaki H."/>
            <person name="Ogasawara N."/>
            <person name="Kohara Y."/>
            <person name="Kuroiwa T."/>
        </authorList>
    </citation>
    <scope>NUCLEOTIDE SEQUENCE [LARGE SCALE GENOMIC DNA]</scope>
    <source>
        <strain evidence="2 3">10D</strain>
    </source>
</reference>
<dbReference type="Pfam" id="PF13419">
    <property type="entry name" value="HAD_2"/>
    <property type="match status" value="1"/>
</dbReference>
<dbReference type="PANTHER" id="PTHR47858:SF2">
    <property type="entry name" value="HALOACID DEHALOGENASE-LIKE HYDROLASE (HAD) SUPERFAMILY PROTEIN"/>
    <property type="match status" value="1"/>
</dbReference>
<evidence type="ECO:0000313" key="3">
    <source>
        <dbReference type="Proteomes" id="UP000007014"/>
    </source>
</evidence>
<dbReference type="RefSeq" id="XP_005535724.1">
    <property type="nucleotide sequence ID" value="XM_005535667.1"/>
</dbReference>
<feature type="compositionally biased region" description="Low complexity" evidence="1">
    <location>
        <begin position="120"/>
        <end position="131"/>
    </location>
</feature>
<reference evidence="2 3" key="2">
    <citation type="journal article" date="2007" name="BMC Biol.">
        <title>A 100%-complete sequence reveals unusually simple genomic features in the hot-spring red alga Cyanidioschyzon merolae.</title>
        <authorList>
            <person name="Nozaki H."/>
            <person name="Takano H."/>
            <person name="Misumi O."/>
            <person name="Terasawa K."/>
            <person name="Matsuzaki M."/>
            <person name="Maruyama S."/>
            <person name="Nishida K."/>
            <person name="Yagisawa F."/>
            <person name="Yoshida Y."/>
            <person name="Fujiwara T."/>
            <person name="Takio S."/>
            <person name="Tamura K."/>
            <person name="Chung S.J."/>
            <person name="Nakamura S."/>
            <person name="Kuroiwa H."/>
            <person name="Tanaka K."/>
            <person name="Sato N."/>
            <person name="Kuroiwa T."/>
        </authorList>
    </citation>
    <scope>NUCLEOTIDE SEQUENCE [LARGE SCALE GENOMIC DNA]</scope>
    <source>
        <strain evidence="2 3">10D</strain>
    </source>
</reference>
<protein>
    <submittedName>
        <fullName evidence="2">Uncharacterized protein</fullName>
    </submittedName>
</protein>
<dbReference type="CDD" id="cd07505">
    <property type="entry name" value="HAD_BPGM-like"/>
    <property type="match status" value="1"/>
</dbReference>
<evidence type="ECO:0000313" key="2">
    <source>
        <dbReference type="EMBL" id="BAM79438.1"/>
    </source>
</evidence>
<dbReference type="Gene3D" id="1.10.150.240">
    <property type="entry name" value="Putative phosphatase, domain 2"/>
    <property type="match status" value="1"/>
</dbReference>
<dbReference type="PANTHER" id="PTHR47858">
    <property type="entry name" value="HALOACID DEHALOGENASE-LIKE HYDROLASE (HAD) SUPERFAMILY PROTEIN"/>
    <property type="match status" value="1"/>
</dbReference>